<reference evidence="2 3" key="1">
    <citation type="submission" date="2021-11" db="EMBL/GenBank/DDBJ databases">
        <title>Black yeast isolated from Biological Soil Crust.</title>
        <authorList>
            <person name="Kurbessoian T."/>
        </authorList>
    </citation>
    <scope>NUCLEOTIDE SEQUENCE [LARGE SCALE GENOMIC DNA]</scope>
    <source>
        <strain evidence="2 3">CCFEE 5522</strain>
    </source>
</reference>
<dbReference type="EMBL" id="JAVFHQ010000001">
    <property type="protein sequence ID" value="KAK4550817.1"/>
    <property type="molecule type" value="Genomic_DNA"/>
</dbReference>
<dbReference type="AlphaFoldDB" id="A0AAV9K045"/>
<gene>
    <name evidence="2" type="ORF">LTR36_000397</name>
</gene>
<feature type="region of interest" description="Disordered" evidence="1">
    <location>
        <begin position="151"/>
        <end position="200"/>
    </location>
</feature>
<evidence type="ECO:0000313" key="3">
    <source>
        <dbReference type="Proteomes" id="UP001324427"/>
    </source>
</evidence>
<proteinExistence type="predicted"/>
<evidence type="ECO:0000313" key="2">
    <source>
        <dbReference type="EMBL" id="KAK4550817.1"/>
    </source>
</evidence>
<dbReference type="Proteomes" id="UP001324427">
    <property type="component" value="Unassembled WGS sequence"/>
</dbReference>
<protein>
    <submittedName>
        <fullName evidence="2">Uncharacterized protein</fullName>
    </submittedName>
</protein>
<sequence length="200" mass="21229">MASPLSAVPRGSFAHHSKQLQTLRRAASTATPFPPGLFKPAASIIKPWKAVVGAQEWQSSAYHYNKQTIKTLPTASVTADKLLQDYSTMIKSRGPSLSSAASSTARTAIAVRRKSAEKMYVSGTTAKDYGDKIVINAFMFDGIEAAQEELEKKANARKASGGKQAGRKRPVRTAMGARRTGGTPGAPRSPGLQRATGAGR</sequence>
<accession>A0AAV9K045</accession>
<comment type="caution">
    <text evidence="2">The sequence shown here is derived from an EMBL/GenBank/DDBJ whole genome shotgun (WGS) entry which is preliminary data.</text>
</comment>
<evidence type="ECO:0000256" key="1">
    <source>
        <dbReference type="SAM" id="MobiDB-lite"/>
    </source>
</evidence>
<organism evidence="2 3">
    <name type="scientific">Oleoguttula mirabilis</name>
    <dbReference type="NCBI Taxonomy" id="1507867"/>
    <lineage>
        <taxon>Eukaryota</taxon>
        <taxon>Fungi</taxon>
        <taxon>Dikarya</taxon>
        <taxon>Ascomycota</taxon>
        <taxon>Pezizomycotina</taxon>
        <taxon>Dothideomycetes</taxon>
        <taxon>Dothideomycetidae</taxon>
        <taxon>Mycosphaerellales</taxon>
        <taxon>Teratosphaeriaceae</taxon>
        <taxon>Oleoguttula</taxon>
    </lineage>
</organism>
<name>A0AAV9K045_9PEZI</name>
<keyword evidence="3" id="KW-1185">Reference proteome</keyword>